<feature type="region of interest" description="Disordered" evidence="2">
    <location>
        <begin position="74"/>
        <end position="93"/>
    </location>
</feature>
<organism evidence="4 5">
    <name type="scientific">Candidula unifasciata</name>
    <dbReference type="NCBI Taxonomy" id="100452"/>
    <lineage>
        <taxon>Eukaryota</taxon>
        <taxon>Metazoa</taxon>
        <taxon>Spiralia</taxon>
        <taxon>Lophotrochozoa</taxon>
        <taxon>Mollusca</taxon>
        <taxon>Gastropoda</taxon>
        <taxon>Heterobranchia</taxon>
        <taxon>Euthyneura</taxon>
        <taxon>Panpulmonata</taxon>
        <taxon>Eupulmonata</taxon>
        <taxon>Stylommatophora</taxon>
        <taxon>Helicina</taxon>
        <taxon>Helicoidea</taxon>
        <taxon>Geomitridae</taxon>
        <taxon>Candidula</taxon>
    </lineage>
</organism>
<name>A0A8S3ZGY1_9EUPU</name>
<keyword evidence="3" id="KW-0472">Membrane</keyword>
<dbReference type="AlphaFoldDB" id="A0A8S3ZGY1"/>
<feature type="region of interest" description="Disordered" evidence="2">
    <location>
        <begin position="204"/>
        <end position="226"/>
    </location>
</feature>
<evidence type="ECO:0000313" key="5">
    <source>
        <dbReference type="Proteomes" id="UP000678393"/>
    </source>
</evidence>
<reference evidence="4" key="1">
    <citation type="submission" date="2021-04" db="EMBL/GenBank/DDBJ databases">
        <authorList>
            <consortium name="Molecular Ecology Group"/>
        </authorList>
    </citation>
    <scope>NUCLEOTIDE SEQUENCE</scope>
</reference>
<feature type="transmembrane region" description="Helical" evidence="3">
    <location>
        <begin position="339"/>
        <end position="363"/>
    </location>
</feature>
<feature type="compositionally biased region" description="Basic and acidic residues" evidence="2">
    <location>
        <begin position="254"/>
        <end position="263"/>
    </location>
</feature>
<keyword evidence="3" id="KW-1133">Transmembrane helix</keyword>
<comment type="caution">
    <text evidence="4">The sequence shown here is derived from an EMBL/GenBank/DDBJ whole genome shotgun (WGS) entry which is preliminary data.</text>
</comment>
<accession>A0A8S3ZGY1</accession>
<evidence type="ECO:0000256" key="3">
    <source>
        <dbReference type="SAM" id="Phobius"/>
    </source>
</evidence>
<proteinExistence type="predicted"/>
<evidence type="ECO:0000256" key="1">
    <source>
        <dbReference type="SAM" id="Coils"/>
    </source>
</evidence>
<gene>
    <name evidence="4" type="ORF">CUNI_LOCUS12966</name>
</gene>
<keyword evidence="1" id="KW-0175">Coiled coil</keyword>
<dbReference type="Proteomes" id="UP000678393">
    <property type="component" value="Unassembled WGS sequence"/>
</dbReference>
<evidence type="ECO:0000256" key="2">
    <source>
        <dbReference type="SAM" id="MobiDB-lite"/>
    </source>
</evidence>
<sequence>MSSEKPIYAVPMKCRGNDYIRIANKSEKSPSWKEQTAPYSSHTPLMMADGSNTTPSGVFNNRGNHIDFRTDLYGNTQQDFPSLPARKKPPRSYIRETKNTNPVAIPNGKRDKFDSVGHSGLKENPESIERSNSTNCQEVFDSYDGNGYLTPTDPPAYVDSGLDYSSTDFHSIGSETSTHSIHKRGGRPFQRFDSGVGDCESVRGSSSVRFSTSPTCSTNSVSSPRLSTQYEQQYEDIDQYHRTHQHQNHVPQRRSTDKMKTDSVRNGLPQLPQVDISGVTNSDSEDTDPAINSSVAEIISHPMHDPRIGSLPHTYMPLNTTNHPMDSIKAAKAPRISCWIIVFLIIILIISVTALCLSIYTFVSKPVISQTLALERSGNSSIIDQSDFDSALVSLQQKVEDLIKENAALKESLLHQQNNLTNFIEQKVKELSSNQEHLSSTLQQIEAKFDSEIANISLTPGPQGPPGVANFSLCVTRSILRSAPASSSALTETSYLPTDTELQDYFVTFAYCTYEGASGAHLEMQLDPTINRYKYRCRCWGQTTGVAQTLCKTIIWMCPDGN</sequence>
<evidence type="ECO:0000313" key="4">
    <source>
        <dbReference type="EMBL" id="CAG5127408.1"/>
    </source>
</evidence>
<feature type="coiled-coil region" evidence="1">
    <location>
        <begin position="392"/>
        <end position="448"/>
    </location>
</feature>
<dbReference type="OrthoDB" id="6157456at2759"/>
<dbReference type="EMBL" id="CAJHNH020002669">
    <property type="protein sequence ID" value="CAG5127408.1"/>
    <property type="molecule type" value="Genomic_DNA"/>
</dbReference>
<keyword evidence="5" id="KW-1185">Reference proteome</keyword>
<feature type="region of interest" description="Disordered" evidence="2">
    <location>
        <begin position="242"/>
        <end position="288"/>
    </location>
</feature>
<keyword evidence="3" id="KW-0812">Transmembrane</keyword>
<protein>
    <submittedName>
        <fullName evidence="4">Uncharacterized protein</fullName>
    </submittedName>
</protein>